<dbReference type="Gene3D" id="2.60.40.790">
    <property type="match status" value="1"/>
</dbReference>
<accession>A0A6P7SBD1</accession>
<dbReference type="KEGG" id="osn:115210957"/>
<sequence>MAEANFQTPIYVTDENHRPGFVQVILDIPNLEPIKKKHPNAKNANVIYEFHKRSMCITINGNKGKLLNKKYQLNIKKLPGDIEENTSHIKVEQNRIQILLAKADSKSWYPALNTGLETFQGVEEETNMET</sequence>
<name>A0A6P7SBD1_9MOLL</name>
<dbReference type="RefSeq" id="XP_029635622.1">
    <property type="nucleotide sequence ID" value="XM_029779762.2"/>
</dbReference>
<gene>
    <name evidence="2" type="primary">LOC115210957</name>
</gene>
<dbReference type="InterPro" id="IPR008978">
    <property type="entry name" value="HSP20-like_chaperone"/>
</dbReference>
<evidence type="ECO:0000313" key="1">
    <source>
        <dbReference type="Proteomes" id="UP000515154"/>
    </source>
</evidence>
<dbReference type="InterPro" id="IPR007052">
    <property type="entry name" value="CS_dom"/>
</dbReference>
<proteinExistence type="predicted"/>
<dbReference type="SUPFAM" id="SSF49764">
    <property type="entry name" value="HSP20-like chaperones"/>
    <property type="match status" value="1"/>
</dbReference>
<organism evidence="1 2">
    <name type="scientific">Octopus sinensis</name>
    <name type="common">East Asian common octopus</name>
    <dbReference type="NCBI Taxonomy" id="2607531"/>
    <lineage>
        <taxon>Eukaryota</taxon>
        <taxon>Metazoa</taxon>
        <taxon>Spiralia</taxon>
        <taxon>Lophotrochozoa</taxon>
        <taxon>Mollusca</taxon>
        <taxon>Cephalopoda</taxon>
        <taxon>Coleoidea</taxon>
        <taxon>Octopodiformes</taxon>
        <taxon>Octopoda</taxon>
        <taxon>Incirrata</taxon>
        <taxon>Octopodidae</taxon>
        <taxon>Octopus</taxon>
    </lineage>
</organism>
<dbReference type="AlphaFoldDB" id="A0A6P7SBD1"/>
<evidence type="ECO:0000313" key="2">
    <source>
        <dbReference type="RefSeq" id="XP_029635622.1"/>
    </source>
</evidence>
<protein>
    <submittedName>
        <fullName evidence="2">Uncharacterized protein LOC115210957 isoform X1</fullName>
    </submittedName>
</protein>
<keyword evidence="1" id="KW-1185">Reference proteome</keyword>
<dbReference type="Pfam" id="PF04969">
    <property type="entry name" value="CS"/>
    <property type="match status" value="1"/>
</dbReference>
<dbReference type="PROSITE" id="PS51203">
    <property type="entry name" value="CS"/>
    <property type="match status" value="1"/>
</dbReference>
<reference evidence="2" key="1">
    <citation type="submission" date="2025-08" db="UniProtKB">
        <authorList>
            <consortium name="RefSeq"/>
        </authorList>
    </citation>
    <scope>IDENTIFICATION</scope>
</reference>
<dbReference type="Proteomes" id="UP000515154">
    <property type="component" value="Linkage group LG4"/>
</dbReference>